<gene>
    <name evidence="2" type="ORF">NA56DRAFT_708006</name>
</gene>
<protein>
    <submittedName>
        <fullName evidence="2">Uncharacterized protein</fullName>
    </submittedName>
</protein>
<reference evidence="2 3" key="1">
    <citation type="submission" date="2016-05" db="EMBL/GenBank/DDBJ databases">
        <title>A degradative enzymes factory behind the ericoid mycorrhizal symbiosis.</title>
        <authorList>
            <consortium name="DOE Joint Genome Institute"/>
            <person name="Martino E."/>
            <person name="Morin E."/>
            <person name="Grelet G."/>
            <person name="Kuo A."/>
            <person name="Kohler A."/>
            <person name="Daghino S."/>
            <person name="Barry K."/>
            <person name="Choi C."/>
            <person name="Cichocki N."/>
            <person name="Clum A."/>
            <person name="Copeland A."/>
            <person name="Hainaut M."/>
            <person name="Haridas S."/>
            <person name="Labutti K."/>
            <person name="Lindquist E."/>
            <person name="Lipzen A."/>
            <person name="Khouja H.-R."/>
            <person name="Murat C."/>
            <person name="Ohm R."/>
            <person name="Olson A."/>
            <person name="Spatafora J."/>
            <person name="Veneault-Fourrey C."/>
            <person name="Henrissat B."/>
            <person name="Grigoriev I."/>
            <person name="Martin F."/>
            <person name="Perotto S."/>
        </authorList>
    </citation>
    <scope>NUCLEOTIDE SEQUENCE [LARGE SCALE GENOMIC DNA]</scope>
    <source>
        <strain evidence="2 3">UAMH 7357</strain>
    </source>
</reference>
<name>A0A2J6PT18_9HELO</name>
<dbReference type="AlphaFoldDB" id="A0A2J6PT18"/>
<organism evidence="2 3">
    <name type="scientific">Hyaloscypha hepaticicola</name>
    <dbReference type="NCBI Taxonomy" id="2082293"/>
    <lineage>
        <taxon>Eukaryota</taxon>
        <taxon>Fungi</taxon>
        <taxon>Dikarya</taxon>
        <taxon>Ascomycota</taxon>
        <taxon>Pezizomycotina</taxon>
        <taxon>Leotiomycetes</taxon>
        <taxon>Helotiales</taxon>
        <taxon>Hyaloscyphaceae</taxon>
        <taxon>Hyaloscypha</taxon>
    </lineage>
</organism>
<feature type="region of interest" description="Disordered" evidence="1">
    <location>
        <begin position="521"/>
        <end position="579"/>
    </location>
</feature>
<evidence type="ECO:0000313" key="3">
    <source>
        <dbReference type="Proteomes" id="UP000235672"/>
    </source>
</evidence>
<dbReference type="Proteomes" id="UP000235672">
    <property type="component" value="Unassembled WGS sequence"/>
</dbReference>
<dbReference type="EMBL" id="KZ613501">
    <property type="protein sequence ID" value="PMD17129.1"/>
    <property type="molecule type" value="Genomic_DNA"/>
</dbReference>
<evidence type="ECO:0000256" key="1">
    <source>
        <dbReference type="SAM" id="MobiDB-lite"/>
    </source>
</evidence>
<proteinExistence type="predicted"/>
<accession>A0A2J6PT18</accession>
<sequence length="579" mass="65258">MLAKSKVVSNIGALVNVGYWAMPISLFSDLNLNQPERQSIVDLDRMSSCLLFPRRWRGHENSKQDGILSRTPKFSLAPPPWFGLLLLVRIPLRTDQLNICKATSHYFSDWRLWNPLHQTRKEEIRRESICYFVPIAPIRGLINRGSGDPANCTLGAFPPKLPYIFWRISSRALRTGLLHINRMPRSEIFKTDELYQIRVVVYLLAELERSLRGGLRVPRPRQFWTRRRQIDRQRLWAETIDHGPETSVVLFSDDSPPSFSGRVEIPGFPSLWASFLVVSVKGCIVDTYELVQTRCILSSLGSTQEKEKEGLLQLLFASLAWVSVEQRDPDLQSTASMRHSISRRSFRKFYLIALEPLRQHSPTHLLMVDWRAFPLLSPGCSEGGALDPWSPPGHVANKTRREMEQLTIDGNDDGSLILQVEVEVVVVVLLMDLEKKLHSRIAASTSLFGIRNRHQNAAGGQIHMIDTVALGFSGYPYLIRGSFWTGTQFEEGSSLAEQLMSAESISSNRLFELVLGAPGGGDDKRGSVGARSLSARQQEKIDVAEDEEQPASKPSNPKPPAKKKRLSPDETHNSRPVGR</sequence>
<evidence type="ECO:0000313" key="2">
    <source>
        <dbReference type="EMBL" id="PMD17129.1"/>
    </source>
</evidence>
<keyword evidence="3" id="KW-1185">Reference proteome</keyword>